<reference evidence="2 3" key="1">
    <citation type="journal article" date="2024" name="IMA Fungus">
        <title>IMA Genome - F19 : A genome assembly and annotation guide to empower mycologists, including annotated draft genome sequences of Ceratocystis pirilliformis, Diaporthe australafricana, Fusarium ophioides, Paecilomyces lecythidis, and Sporothrix stenoceras.</title>
        <authorList>
            <person name="Aylward J."/>
            <person name="Wilson A.M."/>
            <person name="Visagie C.M."/>
            <person name="Spraker J."/>
            <person name="Barnes I."/>
            <person name="Buitendag C."/>
            <person name="Ceriani C."/>
            <person name="Del Mar Angel L."/>
            <person name="du Plessis D."/>
            <person name="Fuchs T."/>
            <person name="Gasser K."/>
            <person name="Kramer D."/>
            <person name="Li W."/>
            <person name="Munsamy K."/>
            <person name="Piso A."/>
            <person name="Price J.L."/>
            <person name="Sonnekus B."/>
            <person name="Thomas C."/>
            <person name="van der Nest A."/>
            <person name="van Dijk A."/>
            <person name="van Heerden A."/>
            <person name="van Vuuren N."/>
            <person name="Yilmaz N."/>
            <person name="Duong T.A."/>
            <person name="van der Merwe N.A."/>
            <person name="Wingfield M.J."/>
            <person name="Wingfield B.D."/>
        </authorList>
    </citation>
    <scope>NUCLEOTIDE SEQUENCE [LARGE SCALE GENOMIC DNA]</scope>
    <source>
        <strain evidence="2 3">CMW 18300</strain>
    </source>
</reference>
<dbReference type="Proteomes" id="UP001583177">
    <property type="component" value="Unassembled WGS sequence"/>
</dbReference>
<dbReference type="PANTHER" id="PTHR35605:SF1">
    <property type="entry name" value="ECP2 EFFECTOR PROTEIN DOMAIN-CONTAINING PROTEIN-RELATED"/>
    <property type="match status" value="1"/>
</dbReference>
<keyword evidence="1" id="KW-0732">Signal</keyword>
<accession>A0ABR3XI15</accession>
<evidence type="ECO:0000313" key="2">
    <source>
        <dbReference type="EMBL" id="KAL1875362.1"/>
    </source>
</evidence>
<sequence>MRFVIFTLLLAYLNTGATSTSPKRQLTNILCRISGYKHGNKHIIEDGIKYLRAHDPQQASICHQPGGGCCARVSCDQSAAIYVCNDNTDRDVLVSLSDVADHAQAIVDTEECVWVPSSGHVVQGQAFDDGGWNVIVGIRDGDSCSCCNS</sequence>
<gene>
    <name evidence="2" type="ORF">Daus18300_003101</name>
</gene>
<feature type="chain" id="PRO_5047522812" evidence="1">
    <location>
        <begin position="20"/>
        <end position="149"/>
    </location>
</feature>
<dbReference type="EMBL" id="JAWRVE010000019">
    <property type="protein sequence ID" value="KAL1875362.1"/>
    <property type="molecule type" value="Genomic_DNA"/>
</dbReference>
<protein>
    <submittedName>
        <fullName evidence="2">Uncharacterized protein</fullName>
    </submittedName>
</protein>
<evidence type="ECO:0000313" key="3">
    <source>
        <dbReference type="Proteomes" id="UP001583177"/>
    </source>
</evidence>
<dbReference type="PANTHER" id="PTHR35605">
    <property type="entry name" value="ECP2 EFFECTOR PROTEIN DOMAIN-CONTAINING PROTEIN-RELATED"/>
    <property type="match status" value="1"/>
</dbReference>
<organism evidence="2 3">
    <name type="scientific">Diaporthe australafricana</name>
    <dbReference type="NCBI Taxonomy" id="127596"/>
    <lineage>
        <taxon>Eukaryota</taxon>
        <taxon>Fungi</taxon>
        <taxon>Dikarya</taxon>
        <taxon>Ascomycota</taxon>
        <taxon>Pezizomycotina</taxon>
        <taxon>Sordariomycetes</taxon>
        <taxon>Sordariomycetidae</taxon>
        <taxon>Diaporthales</taxon>
        <taxon>Diaporthaceae</taxon>
        <taxon>Diaporthe</taxon>
    </lineage>
</organism>
<keyword evidence="3" id="KW-1185">Reference proteome</keyword>
<evidence type="ECO:0000256" key="1">
    <source>
        <dbReference type="SAM" id="SignalP"/>
    </source>
</evidence>
<comment type="caution">
    <text evidence="2">The sequence shown here is derived from an EMBL/GenBank/DDBJ whole genome shotgun (WGS) entry which is preliminary data.</text>
</comment>
<name>A0ABR3XI15_9PEZI</name>
<proteinExistence type="predicted"/>
<feature type="signal peptide" evidence="1">
    <location>
        <begin position="1"/>
        <end position="19"/>
    </location>
</feature>